<organism evidence="1 2">
    <name type="scientific">Papaver nudicaule</name>
    <name type="common">Iceland poppy</name>
    <dbReference type="NCBI Taxonomy" id="74823"/>
    <lineage>
        <taxon>Eukaryota</taxon>
        <taxon>Viridiplantae</taxon>
        <taxon>Streptophyta</taxon>
        <taxon>Embryophyta</taxon>
        <taxon>Tracheophyta</taxon>
        <taxon>Spermatophyta</taxon>
        <taxon>Magnoliopsida</taxon>
        <taxon>Ranunculales</taxon>
        <taxon>Papaveraceae</taxon>
        <taxon>Papaveroideae</taxon>
        <taxon>Papaver</taxon>
    </lineage>
</organism>
<comment type="caution">
    <text evidence="1">The sequence shown here is derived from an EMBL/GenBank/DDBJ whole genome shotgun (WGS) entry which is preliminary data.</text>
</comment>
<feature type="non-terminal residue" evidence="1">
    <location>
        <position position="51"/>
    </location>
</feature>
<dbReference type="EMBL" id="JAJJMA010142556">
    <property type="protein sequence ID" value="MCL7034162.1"/>
    <property type="molecule type" value="Genomic_DNA"/>
</dbReference>
<gene>
    <name evidence="1" type="ORF">MKW94_020424</name>
</gene>
<sequence length="51" mass="5717">CPHDEGPPEYPFCDESISTCHILVHLDSGIRLQLNFIFSVISYRPNALANS</sequence>
<dbReference type="Proteomes" id="UP001177140">
    <property type="component" value="Unassembled WGS sequence"/>
</dbReference>
<accession>A0AA41S6P9</accession>
<proteinExistence type="predicted"/>
<dbReference type="AlphaFoldDB" id="A0AA41S6P9"/>
<evidence type="ECO:0000313" key="2">
    <source>
        <dbReference type="Proteomes" id="UP001177140"/>
    </source>
</evidence>
<reference evidence="1" key="1">
    <citation type="submission" date="2022-03" db="EMBL/GenBank/DDBJ databases">
        <title>A functionally conserved STORR gene fusion in Papaver species that diverged 16.8 million years ago.</title>
        <authorList>
            <person name="Catania T."/>
        </authorList>
    </citation>
    <scope>NUCLEOTIDE SEQUENCE</scope>
    <source>
        <strain evidence="1">S-191538</strain>
    </source>
</reference>
<evidence type="ECO:0000313" key="1">
    <source>
        <dbReference type="EMBL" id="MCL7034162.1"/>
    </source>
</evidence>
<name>A0AA41S6P9_PAPNU</name>
<protein>
    <submittedName>
        <fullName evidence="1">Uncharacterized protein</fullName>
    </submittedName>
</protein>
<keyword evidence="2" id="KW-1185">Reference proteome</keyword>